<dbReference type="Gene3D" id="2.160.10.10">
    <property type="entry name" value="Hexapeptide repeat proteins"/>
    <property type="match status" value="1"/>
</dbReference>
<dbReference type="Proteomes" id="UP000221024">
    <property type="component" value="Unassembled WGS sequence"/>
</dbReference>
<feature type="active site" description="Proton acceptor" evidence="5">
    <location>
        <position position="152"/>
    </location>
</feature>
<name>A0A2H3P408_9BACT</name>
<evidence type="ECO:0000313" key="8">
    <source>
        <dbReference type="EMBL" id="PEN06249.1"/>
    </source>
</evidence>
<dbReference type="NCBIfam" id="TIGR03570">
    <property type="entry name" value="NeuD_NnaD"/>
    <property type="match status" value="1"/>
</dbReference>
<dbReference type="InterPro" id="IPR041561">
    <property type="entry name" value="PglD_N"/>
</dbReference>
<accession>A0A2H3P408</accession>
<feature type="binding site" evidence="6">
    <location>
        <position position="85"/>
    </location>
    <ligand>
        <name>substrate</name>
    </ligand>
</feature>
<dbReference type="PROSITE" id="PS00101">
    <property type="entry name" value="HEXAPEP_TRANSFERASES"/>
    <property type="match status" value="1"/>
</dbReference>
<dbReference type="AlphaFoldDB" id="A0A2H3P408"/>
<evidence type="ECO:0000256" key="6">
    <source>
        <dbReference type="PIRSR" id="PIRSR620019-2"/>
    </source>
</evidence>
<evidence type="ECO:0000256" key="1">
    <source>
        <dbReference type="ARBA" id="ARBA00007274"/>
    </source>
</evidence>
<dbReference type="Pfam" id="PF17836">
    <property type="entry name" value="PglD_N"/>
    <property type="match status" value="1"/>
</dbReference>
<dbReference type="Pfam" id="PF00132">
    <property type="entry name" value="Hexapep"/>
    <property type="match status" value="1"/>
</dbReference>
<comment type="caution">
    <text evidence="8">The sequence shown here is derived from an EMBL/GenBank/DDBJ whole genome shotgun (WGS) entry which is preliminary data.</text>
</comment>
<evidence type="ECO:0000256" key="4">
    <source>
        <dbReference type="ARBA" id="ARBA00023315"/>
    </source>
</evidence>
<proteinExistence type="inferred from homology"/>
<dbReference type="InterPro" id="IPR050179">
    <property type="entry name" value="Trans_hexapeptide_repeat"/>
</dbReference>
<evidence type="ECO:0000256" key="2">
    <source>
        <dbReference type="ARBA" id="ARBA00022679"/>
    </source>
</evidence>
<dbReference type="PANTHER" id="PTHR43300">
    <property type="entry name" value="ACETYLTRANSFERASE"/>
    <property type="match status" value="1"/>
</dbReference>
<protein>
    <submittedName>
        <fullName evidence="8">Acetyltransferase</fullName>
    </submittedName>
</protein>
<feature type="domain" description="PglD N-terminal" evidence="7">
    <location>
        <begin position="15"/>
        <end position="96"/>
    </location>
</feature>
<keyword evidence="4" id="KW-0012">Acyltransferase</keyword>
<dbReference type="InterPro" id="IPR020019">
    <property type="entry name" value="AcTrfase_PglD-like"/>
</dbReference>
<feature type="site" description="Increases basicity of active site His" evidence="5">
    <location>
        <position position="153"/>
    </location>
</feature>
<dbReference type="OrthoDB" id="708224at2"/>
<keyword evidence="9" id="KW-1185">Reference proteome</keyword>
<reference evidence="8 9" key="1">
    <citation type="submission" date="2017-10" db="EMBL/GenBank/DDBJ databases">
        <title>Draft genome of Longimonas halophila.</title>
        <authorList>
            <person name="Goh K.M."/>
            <person name="Shamsir M.S."/>
            <person name="Lim S.W."/>
        </authorList>
    </citation>
    <scope>NUCLEOTIDE SEQUENCE [LARGE SCALE GENOMIC DNA]</scope>
    <source>
        <strain evidence="8 9">KCTC 42399</strain>
    </source>
</reference>
<dbReference type="InterPro" id="IPR018357">
    <property type="entry name" value="Hexapep_transf_CS"/>
</dbReference>
<dbReference type="InterPro" id="IPR001451">
    <property type="entry name" value="Hexapep"/>
</dbReference>
<sequence>MAYFFLVTPCPVNPLVIIGAGDLGCETVALVERINAASSDPMWTLRGLLDDDPARRNSHVRSVPVLGGCDWLDAYPEVAYVIAVGHSDVRQRVATQIPPGCAPAGVLVDPSVHVPRTASVAEGTILYAGSVLMENVTLRTHTIVDAQCTLGHDAVLEPFATLHPGVRISGHVHVGTAARLGAGSVVLPQCRVGAGATVGAGAVVTKDVPPGATVVGVPARVVS</sequence>
<evidence type="ECO:0000256" key="3">
    <source>
        <dbReference type="ARBA" id="ARBA00022737"/>
    </source>
</evidence>
<dbReference type="Gene3D" id="3.40.50.20">
    <property type="match status" value="1"/>
</dbReference>
<evidence type="ECO:0000259" key="7">
    <source>
        <dbReference type="Pfam" id="PF17836"/>
    </source>
</evidence>
<evidence type="ECO:0000256" key="5">
    <source>
        <dbReference type="PIRSR" id="PIRSR620019-1"/>
    </source>
</evidence>
<gene>
    <name evidence="8" type="ORF">CRI93_10520</name>
</gene>
<dbReference type="SUPFAM" id="SSF51161">
    <property type="entry name" value="Trimeric LpxA-like enzymes"/>
    <property type="match status" value="1"/>
</dbReference>
<keyword evidence="2 8" id="KW-0808">Transferase</keyword>
<dbReference type="InterPro" id="IPR011004">
    <property type="entry name" value="Trimer_LpxA-like_sf"/>
</dbReference>
<evidence type="ECO:0000313" key="9">
    <source>
        <dbReference type="Proteomes" id="UP000221024"/>
    </source>
</evidence>
<dbReference type="PANTHER" id="PTHR43300:SF7">
    <property type="entry name" value="UDP-N-ACETYLBACILLOSAMINE N-ACETYLTRANSFERASE"/>
    <property type="match status" value="1"/>
</dbReference>
<keyword evidence="3" id="KW-0677">Repeat</keyword>
<dbReference type="GO" id="GO:0016746">
    <property type="term" value="F:acyltransferase activity"/>
    <property type="evidence" value="ECO:0007669"/>
    <property type="project" value="UniProtKB-KW"/>
</dbReference>
<organism evidence="8 9">
    <name type="scientific">Longimonas halophila</name>
    <dbReference type="NCBI Taxonomy" id="1469170"/>
    <lineage>
        <taxon>Bacteria</taxon>
        <taxon>Pseudomonadati</taxon>
        <taxon>Rhodothermota</taxon>
        <taxon>Rhodothermia</taxon>
        <taxon>Rhodothermales</taxon>
        <taxon>Salisaetaceae</taxon>
        <taxon>Longimonas</taxon>
    </lineage>
</organism>
<dbReference type="EMBL" id="PDEP01000009">
    <property type="protein sequence ID" value="PEN06249.1"/>
    <property type="molecule type" value="Genomic_DNA"/>
</dbReference>
<comment type="similarity">
    <text evidence="1">Belongs to the transferase hexapeptide repeat family.</text>
</comment>